<protein>
    <recommendedName>
        <fullName evidence="1">RNA-directed DNA polymerase</fullName>
        <ecNumber evidence="1">2.7.7.49</ecNumber>
    </recommendedName>
</protein>
<evidence type="ECO:0000256" key="6">
    <source>
        <dbReference type="ARBA" id="ARBA00022918"/>
    </source>
</evidence>
<keyword evidence="4" id="KW-0479">Metal-binding</keyword>
<evidence type="ECO:0000256" key="1">
    <source>
        <dbReference type="ARBA" id="ARBA00012493"/>
    </source>
</evidence>
<evidence type="ECO:0000256" key="4">
    <source>
        <dbReference type="ARBA" id="ARBA00022723"/>
    </source>
</evidence>
<comment type="catalytic activity">
    <reaction evidence="9">
        <text>DNA(n) + a 2'-deoxyribonucleoside 5'-triphosphate = DNA(n+1) + diphosphate</text>
        <dbReference type="Rhea" id="RHEA:22508"/>
        <dbReference type="Rhea" id="RHEA-COMP:17339"/>
        <dbReference type="Rhea" id="RHEA-COMP:17340"/>
        <dbReference type="ChEBI" id="CHEBI:33019"/>
        <dbReference type="ChEBI" id="CHEBI:61560"/>
        <dbReference type="ChEBI" id="CHEBI:173112"/>
        <dbReference type="EC" id="2.7.7.49"/>
    </reaction>
</comment>
<dbReference type="Pfam" id="PF00078">
    <property type="entry name" value="RVT_1"/>
    <property type="match status" value="1"/>
</dbReference>
<dbReference type="InterPro" id="IPR051083">
    <property type="entry name" value="GrpII_Intron_Splice-Mob/Def"/>
</dbReference>
<accession>A0A9X6RIY8</accession>
<dbReference type="CDD" id="cd03487">
    <property type="entry name" value="RT_Bac_retron_II"/>
    <property type="match status" value="1"/>
</dbReference>
<comment type="caution">
    <text evidence="11">The sequence shown here is derived from an EMBL/GenBank/DDBJ whole genome shotgun (WGS) entry which is preliminary data.</text>
</comment>
<keyword evidence="5" id="KW-0460">Magnesium</keyword>
<dbReference type="EC" id="2.7.7.49" evidence="1"/>
<dbReference type="NCBIfam" id="NF038233">
    <property type="entry name" value="retron_St85_RT"/>
    <property type="match status" value="1"/>
</dbReference>
<evidence type="ECO:0000259" key="10">
    <source>
        <dbReference type="PROSITE" id="PS50878"/>
    </source>
</evidence>
<sequence length="338" mass="39881">MDTYTHRLKYEMNLHNYDENYIKLCCDYSKRLETNNLPVIFDKVHFSLLLGIEENYLAKLFMITEHFYKLARIPKRKPGIYREILVPFKNLKEIQRWILHNILYSIDVSSATTGFKPDSSILENAKPHVNKPCIIKLDIKDFFPSIKFDQVYRIFAYHGYTNEVSYLLTKLCTYEGYLPQGSPTSPYISNIICLKLDKRFKELCKTLNADFTRYADDITISGGSFIVKYIDTFKSIIESEGFVVNEDKLKVRYSNERQIVTGIIVNTKLSIPRETKKSLRQQIYYCGKYGVYNHMLRTNLDRANYKDYLYGLAYFIKMVEKDVGQKFIDDLNTIYWGY</sequence>
<dbReference type="SUPFAM" id="SSF56672">
    <property type="entry name" value="DNA/RNA polymerases"/>
    <property type="match status" value="1"/>
</dbReference>
<evidence type="ECO:0000256" key="3">
    <source>
        <dbReference type="ARBA" id="ARBA00022695"/>
    </source>
</evidence>
<dbReference type="InterPro" id="IPR043502">
    <property type="entry name" value="DNA/RNA_pol_sf"/>
</dbReference>
<dbReference type="GO" id="GO:0003723">
    <property type="term" value="F:RNA binding"/>
    <property type="evidence" value="ECO:0007669"/>
    <property type="project" value="InterPro"/>
</dbReference>
<proteinExistence type="inferred from homology"/>
<gene>
    <name evidence="11" type="ORF">BK784_01365</name>
</gene>
<dbReference type="InterPro" id="IPR000123">
    <property type="entry name" value="Reverse_transcriptase_msDNA"/>
</dbReference>
<dbReference type="AlphaFoldDB" id="A0A9X6RIY8"/>
<dbReference type="RefSeq" id="WP_088065464.1">
    <property type="nucleotide sequence ID" value="NZ_MOOV01000013.1"/>
</dbReference>
<evidence type="ECO:0000256" key="5">
    <source>
        <dbReference type="ARBA" id="ARBA00022842"/>
    </source>
</evidence>
<evidence type="ECO:0000256" key="7">
    <source>
        <dbReference type="ARBA" id="ARBA00023118"/>
    </source>
</evidence>
<dbReference type="GO" id="GO:0051607">
    <property type="term" value="P:defense response to virus"/>
    <property type="evidence" value="ECO:0007669"/>
    <property type="project" value="UniProtKB-KW"/>
</dbReference>
<evidence type="ECO:0000256" key="2">
    <source>
        <dbReference type="ARBA" id="ARBA00022679"/>
    </source>
</evidence>
<organism evidence="11 12">
    <name type="scientific">Bacillus thuringiensis subsp. medellin</name>
    <dbReference type="NCBI Taxonomy" id="79672"/>
    <lineage>
        <taxon>Bacteria</taxon>
        <taxon>Bacillati</taxon>
        <taxon>Bacillota</taxon>
        <taxon>Bacilli</taxon>
        <taxon>Bacillales</taxon>
        <taxon>Bacillaceae</taxon>
        <taxon>Bacillus</taxon>
        <taxon>Bacillus cereus group</taxon>
    </lineage>
</organism>
<dbReference type="GO" id="GO:0046872">
    <property type="term" value="F:metal ion binding"/>
    <property type="evidence" value="ECO:0007669"/>
    <property type="project" value="UniProtKB-KW"/>
</dbReference>
<comment type="similarity">
    <text evidence="8">Belongs to the bacterial reverse transcriptase family.</text>
</comment>
<evidence type="ECO:0000256" key="9">
    <source>
        <dbReference type="ARBA" id="ARBA00048173"/>
    </source>
</evidence>
<keyword evidence="6" id="KW-0695">RNA-directed DNA polymerase</keyword>
<name>A0A9X6RIY8_BACTV</name>
<keyword evidence="7" id="KW-0051">Antiviral defense</keyword>
<keyword evidence="2" id="KW-0808">Transferase</keyword>
<dbReference type="PRINTS" id="PR00866">
    <property type="entry name" value="RNADNAPOLMS"/>
</dbReference>
<evidence type="ECO:0000313" key="12">
    <source>
        <dbReference type="Proteomes" id="UP000195160"/>
    </source>
</evidence>
<feature type="domain" description="Reverse transcriptase" evidence="10">
    <location>
        <begin position="54"/>
        <end position="265"/>
    </location>
</feature>
<evidence type="ECO:0000313" key="11">
    <source>
        <dbReference type="EMBL" id="OUC03852.1"/>
    </source>
</evidence>
<dbReference type="GO" id="GO:0003964">
    <property type="term" value="F:RNA-directed DNA polymerase activity"/>
    <property type="evidence" value="ECO:0007669"/>
    <property type="project" value="UniProtKB-KW"/>
</dbReference>
<dbReference type="PROSITE" id="PS50878">
    <property type="entry name" value="RT_POL"/>
    <property type="match status" value="1"/>
</dbReference>
<keyword evidence="3" id="KW-0548">Nucleotidyltransferase</keyword>
<dbReference type="Proteomes" id="UP000195160">
    <property type="component" value="Unassembled WGS sequence"/>
</dbReference>
<dbReference type="PANTHER" id="PTHR34047">
    <property type="entry name" value="NUCLEAR INTRON MATURASE 1, MITOCHONDRIAL-RELATED"/>
    <property type="match status" value="1"/>
</dbReference>
<evidence type="ECO:0000256" key="8">
    <source>
        <dbReference type="ARBA" id="ARBA00034120"/>
    </source>
</evidence>
<dbReference type="InterPro" id="IPR000477">
    <property type="entry name" value="RT_dom"/>
</dbReference>
<dbReference type="PANTHER" id="PTHR34047:SF7">
    <property type="entry name" value="RNA-DIRECTED DNA POLYMERASE"/>
    <property type="match status" value="1"/>
</dbReference>
<reference evidence="11 12" key="1">
    <citation type="submission" date="2016-10" db="EMBL/GenBank/DDBJ databases">
        <title>Comparative genomics of Bacillus thuringiensis reveals a path to pathogens against multiple invertebrate hosts.</title>
        <authorList>
            <person name="Zheng J."/>
            <person name="Gao Q."/>
            <person name="Liu H."/>
            <person name="Peng D."/>
            <person name="Ruan L."/>
            <person name="Sun M."/>
        </authorList>
    </citation>
    <scope>NUCLEOTIDE SEQUENCE [LARGE SCALE GENOMIC DNA]</scope>
    <source>
        <strain evidence="11">T30001</strain>
    </source>
</reference>
<dbReference type="EMBL" id="MOOV01000013">
    <property type="protein sequence ID" value="OUC03852.1"/>
    <property type="molecule type" value="Genomic_DNA"/>
</dbReference>